<organism evidence="1 2">
    <name type="scientific">Favolaschia claudopus</name>
    <dbReference type="NCBI Taxonomy" id="2862362"/>
    <lineage>
        <taxon>Eukaryota</taxon>
        <taxon>Fungi</taxon>
        <taxon>Dikarya</taxon>
        <taxon>Basidiomycota</taxon>
        <taxon>Agaricomycotina</taxon>
        <taxon>Agaricomycetes</taxon>
        <taxon>Agaricomycetidae</taxon>
        <taxon>Agaricales</taxon>
        <taxon>Marasmiineae</taxon>
        <taxon>Mycenaceae</taxon>
        <taxon>Favolaschia</taxon>
    </lineage>
</organism>
<accession>A0AAW0AHW2</accession>
<dbReference type="AlphaFoldDB" id="A0AAW0AHW2"/>
<dbReference type="Proteomes" id="UP001362999">
    <property type="component" value="Unassembled WGS sequence"/>
</dbReference>
<keyword evidence="2" id="KW-1185">Reference proteome</keyword>
<gene>
    <name evidence="1" type="ORF">R3P38DRAFT_3023382</name>
</gene>
<reference evidence="1 2" key="1">
    <citation type="journal article" date="2024" name="J Genomics">
        <title>Draft genome sequencing and assembly of Favolaschia claudopus CIRM-BRFM 2984 isolated from oak limbs.</title>
        <authorList>
            <person name="Navarro D."/>
            <person name="Drula E."/>
            <person name="Chaduli D."/>
            <person name="Cazenave R."/>
            <person name="Ahrendt S."/>
            <person name="Wang J."/>
            <person name="Lipzen A."/>
            <person name="Daum C."/>
            <person name="Barry K."/>
            <person name="Grigoriev I.V."/>
            <person name="Favel A."/>
            <person name="Rosso M.N."/>
            <person name="Martin F."/>
        </authorList>
    </citation>
    <scope>NUCLEOTIDE SEQUENCE [LARGE SCALE GENOMIC DNA]</scope>
    <source>
        <strain evidence="1 2">CIRM-BRFM 2984</strain>
    </source>
</reference>
<protein>
    <submittedName>
        <fullName evidence="1">Uncharacterized protein</fullName>
    </submittedName>
</protein>
<evidence type="ECO:0000313" key="2">
    <source>
        <dbReference type="Proteomes" id="UP001362999"/>
    </source>
</evidence>
<dbReference type="EMBL" id="JAWWNJ010000067">
    <property type="protein sequence ID" value="KAK7008505.1"/>
    <property type="molecule type" value="Genomic_DNA"/>
</dbReference>
<sequence>MTAPSSSPSRRRFVSIVCPKQQVHPDLSSSGLRSLTVTRPISSASFHCLLHHLIIIPATLSASLGTSSSPPTPIAPTPSCHHLRHLRHLRPFFLVLQLPSFPFLRPSTPHPPLARSAAHLAQSLPRWRFVGFQPQRAGTLDPINGLRPNLDANLIDEECGGVFFFRVKDKDKIAGPITKADQRHALFPLWHAVYRRVATRRVSCPSSPLRRLTAGSQRRPVFSFPHPSVPYITFHHFRIVQIT</sequence>
<name>A0AAW0AHW2_9AGAR</name>
<evidence type="ECO:0000313" key="1">
    <source>
        <dbReference type="EMBL" id="KAK7008505.1"/>
    </source>
</evidence>
<proteinExistence type="predicted"/>
<comment type="caution">
    <text evidence="1">The sequence shown here is derived from an EMBL/GenBank/DDBJ whole genome shotgun (WGS) entry which is preliminary data.</text>
</comment>